<comment type="caution">
    <text evidence="1">The sequence shown here is derived from an EMBL/GenBank/DDBJ whole genome shotgun (WGS) entry which is preliminary data.</text>
</comment>
<protein>
    <submittedName>
        <fullName evidence="1">Uncharacterized protein</fullName>
    </submittedName>
</protein>
<name>A0A0F9B5I7_9ZZZZ</name>
<dbReference type="EMBL" id="LAZR01053847">
    <property type="protein sequence ID" value="KKK79841.1"/>
    <property type="molecule type" value="Genomic_DNA"/>
</dbReference>
<evidence type="ECO:0000313" key="1">
    <source>
        <dbReference type="EMBL" id="KKK79841.1"/>
    </source>
</evidence>
<proteinExistence type="predicted"/>
<gene>
    <name evidence="1" type="ORF">LCGC14_2829450</name>
</gene>
<feature type="non-terminal residue" evidence="1">
    <location>
        <position position="31"/>
    </location>
</feature>
<accession>A0A0F9B5I7</accession>
<dbReference type="AlphaFoldDB" id="A0A0F9B5I7"/>
<reference evidence="1" key="1">
    <citation type="journal article" date="2015" name="Nature">
        <title>Complex archaea that bridge the gap between prokaryotes and eukaryotes.</title>
        <authorList>
            <person name="Spang A."/>
            <person name="Saw J.H."/>
            <person name="Jorgensen S.L."/>
            <person name="Zaremba-Niedzwiedzka K."/>
            <person name="Martijn J."/>
            <person name="Lind A.E."/>
            <person name="van Eijk R."/>
            <person name="Schleper C."/>
            <person name="Guy L."/>
            <person name="Ettema T.J."/>
        </authorList>
    </citation>
    <scope>NUCLEOTIDE SEQUENCE</scope>
</reference>
<organism evidence="1">
    <name type="scientific">marine sediment metagenome</name>
    <dbReference type="NCBI Taxonomy" id="412755"/>
    <lineage>
        <taxon>unclassified sequences</taxon>
        <taxon>metagenomes</taxon>
        <taxon>ecological metagenomes</taxon>
    </lineage>
</organism>
<sequence>MRIFSSSIISKDLFLPKNVILYIGFINPGTV</sequence>